<organism evidence="2 3">
    <name type="scientific">Granulimonas faecalis</name>
    <dbReference type="NCBI Taxonomy" id="2894155"/>
    <lineage>
        <taxon>Bacteria</taxon>
        <taxon>Bacillati</taxon>
        <taxon>Actinomycetota</taxon>
        <taxon>Coriobacteriia</taxon>
        <taxon>Coriobacteriales</taxon>
        <taxon>Kribbibacteriaceae</taxon>
        <taxon>Granulimonas</taxon>
    </lineage>
</organism>
<evidence type="ECO:0000256" key="1">
    <source>
        <dbReference type="SAM" id="Phobius"/>
    </source>
</evidence>
<dbReference type="EMBL" id="BQKC01000002">
    <property type="protein sequence ID" value="GJM56276.1"/>
    <property type="molecule type" value="Genomic_DNA"/>
</dbReference>
<comment type="caution">
    <text evidence="2">The sequence shown here is derived from an EMBL/GenBank/DDBJ whole genome shotgun (WGS) entry which is preliminary data.</text>
</comment>
<evidence type="ECO:0000313" key="3">
    <source>
        <dbReference type="Proteomes" id="UP001055025"/>
    </source>
</evidence>
<gene>
    <name evidence="2" type="ORF">ATOP_19310</name>
</gene>
<proteinExistence type="predicted"/>
<accession>A0AAV5B8R7</accession>
<feature type="transmembrane region" description="Helical" evidence="1">
    <location>
        <begin position="12"/>
        <end position="30"/>
    </location>
</feature>
<name>A0AAV5B8R7_9ACTN</name>
<dbReference type="Proteomes" id="UP001055025">
    <property type="component" value="Unassembled WGS sequence"/>
</dbReference>
<keyword evidence="1" id="KW-1133">Transmembrane helix</keyword>
<sequence length="78" mass="7774">MESLKPVDLARMACAAVACVAGFVCLMTATAGTTPEGEAACVLDPTAFAVAVAAAVAYAWLTDRLGMAAKGAPEKGRA</sequence>
<evidence type="ECO:0008006" key="4">
    <source>
        <dbReference type="Google" id="ProtNLM"/>
    </source>
</evidence>
<keyword evidence="1" id="KW-0472">Membrane</keyword>
<dbReference type="RefSeq" id="WP_265591131.1">
    <property type="nucleotide sequence ID" value="NZ_BQKC01000002.1"/>
</dbReference>
<keyword evidence="3" id="KW-1185">Reference proteome</keyword>
<dbReference type="AlphaFoldDB" id="A0AAV5B8R7"/>
<keyword evidence="1" id="KW-0812">Transmembrane</keyword>
<reference evidence="2" key="1">
    <citation type="journal article" date="2022" name="Int. J. Syst. Evol. Microbiol.">
        <title>Granulimonas faecalis gen. nov., sp. nov., and Leptogranulimonas caecicola gen. nov., sp. nov., novel lactate-producing Atopobiaceae bacteria isolated from mouse intestines, and an emended description of the family Atopobiaceae.</title>
        <authorList>
            <person name="Morinaga K."/>
            <person name="Kusada H."/>
            <person name="Sakamoto S."/>
            <person name="Murakami T."/>
            <person name="Toyoda A."/>
            <person name="Mori H."/>
            <person name="Meng X.Y."/>
            <person name="Takashino M."/>
            <person name="Murotomi K."/>
            <person name="Tamaki H."/>
        </authorList>
    </citation>
    <scope>NUCLEOTIDE SEQUENCE</scope>
    <source>
        <strain evidence="2">OPF53</strain>
    </source>
</reference>
<feature type="transmembrane region" description="Helical" evidence="1">
    <location>
        <begin position="42"/>
        <end position="61"/>
    </location>
</feature>
<protein>
    <recommendedName>
        <fullName evidence="4">Lipoprotein</fullName>
    </recommendedName>
</protein>
<evidence type="ECO:0000313" key="2">
    <source>
        <dbReference type="EMBL" id="GJM56276.1"/>
    </source>
</evidence>